<accession>A0A4Q4ISP0</accession>
<comment type="caution">
    <text evidence="1">The sequence shown here is derived from an EMBL/GenBank/DDBJ whole genome shotgun (WGS) entry which is preliminary data.</text>
</comment>
<reference evidence="1 2" key="1">
    <citation type="submission" date="2019-02" db="EMBL/GenBank/DDBJ databases">
        <authorList>
            <person name="Feng G."/>
        </authorList>
    </citation>
    <scope>NUCLEOTIDE SEQUENCE [LARGE SCALE GENOMIC DNA]</scope>
    <source>
        <strain evidence="1 2">DSM 26779</strain>
    </source>
</reference>
<protein>
    <submittedName>
        <fullName evidence="1">Uncharacterized protein</fullName>
    </submittedName>
</protein>
<evidence type="ECO:0000313" key="2">
    <source>
        <dbReference type="Proteomes" id="UP000292734"/>
    </source>
</evidence>
<gene>
    <name evidence="1" type="ORF">EWH08_19735</name>
</gene>
<sequence>MDDFYAARSRTIPPLPWSNIAPPFSGSPWTLERNSDKMTDEAIVSAVRKFETRNHVFDVTIACRNGSEITYDFTAFDTEQRAATLRRWDRELSDPAIRFQVRVDQQEAAEGYVTNPRYTNELMIGSDTPGITSSDMAKATKLVVRLLPNGGEETLEIDQTDSNVRSVMEACGIGAEPAENADAAGPNDAVLSATAYDLTDKQLISAFTAATGRSPMFTVETDHGSPAYVTPRQLLHMPFGAVLLANLTVKETGHAAAGGIRIYYLKHDGDRFLSSGKFEEIYTSDMGLPPEKITVTGSFTTYPAIYIEDGDGNGGYWSGWVDLIELRPEGPARSDAIPVYYSNKDAIPGNGEKPVELEGKIINIRRDKGFDVVDEKAGIRESYIRSGTKFVRAGGGASKFPDL</sequence>
<dbReference type="Proteomes" id="UP000292734">
    <property type="component" value="Unassembled WGS sequence"/>
</dbReference>
<dbReference type="EMBL" id="SEOM01000021">
    <property type="protein sequence ID" value="RYL96478.1"/>
    <property type="molecule type" value="Genomic_DNA"/>
</dbReference>
<dbReference type="AlphaFoldDB" id="A0A4Q4ISP0"/>
<name>A0A4Q4ISP0_9SPHN</name>
<evidence type="ECO:0000313" key="1">
    <source>
        <dbReference type="EMBL" id="RYL96478.1"/>
    </source>
</evidence>
<proteinExistence type="predicted"/>
<organism evidence="1 2">
    <name type="scientific">Sphingobium indicum</name>
    <dbReference type="NCBI Taxonomy" id="332055"/>
    <lineage>
        <taxon>Bacteria</taxon>
        <taxon>Pseudomonadati</taxon>
        <taxon>Pseudomonadota</taxon>
        <taxon>Alphaproteobacteria</taxon>
        <taxon>Sphingomonadales</taxon>
        <taxon>Sphingomonadaceae</taxon>
        <taxon>Sphingobium</taxon>
    </lineage>
</organism>